<name>A0A1G9YRX5_9PSEU</name>
<organism evidence="2 3">
    <name type="scientific">Lentzea albidocapillata subsp. violacea</name>
    <dbReference type="NCBI Taxonomy" id="128104"/>
    <lineage>
        <taxon>Bacteria</taxon>
        <taxon>Bacillati</taxon>
        <taxon>Actinomycetota</taxon>
        <taxon>Actinomycetes</taxon>
        <taxon>Pseudonocardiales</taxon>
        <taxon>Pseudonocardiaceae</taxon>
        <taxon>Lentzea</taxon>
    </lineage>
</organism>
<dbReference type="Pfam" id="PF14016">
    <property type="entry name" value="DUF4232"/>
    <property type="match status" value="1"/>
</dbReference>
<dbReference type="InterPro" id="IPR025326">
    <property type="entry name" value="DUF4232"/>
</dbReference>
<dbReference type="EMBL" id="FNET01000035">
    <property type="protein sequence ID" value="SDN11939.1"/>
    <property type="molecule type" value="Genomic_DNA"/>
</dbReference>
<dbReference type="AlphaFoldDB" id="A0A1G9YRX5"/>
<feature type="domain" description="DUF4232" evidence="1">
    <location>
        <begin position="48"/>
        <end position="188"/>
    </location>
</feature>
<protein>
    <recommendedName>
        <fullName evidence="1">DUF4232 domain-containing protein</fullName>
    </recommendedName>
</protein>
<accession>A0A1G9YRX5</accession>
<evidence type="ECO:0000313" key="2">
    <source>
        <dbReference type="EMBL" id="SDN11939.1"/>
    </source>
</evidence>
<evidence type="ECO:0000313" key="3">
    <source>
        <dbReference type="Proteomes" id="UP000199682"/>
    </source>
</evidence>
<proteinExistence type="predicted"/>
<gene>
    <name evidence="2" type="ORF">SAMN04488074_13522</name>
</gene>
<reference evidence="3" key="1">
    <citation type="submission" date="2016-10" db="EMBL/GenBank/DDBJ databases">
        <authorList>
            <person name="Varghese N."/>
            <person name="Submissions S."/>
        </authorList>
    </citation>
    <scope>NUCLEOTIDE SEQUENCE [LARGE SCALE GENOMIC DNA]</scope>
    <source>
        <strain evidence="3">DSM 44796</strain>
    </source>
</reference>
<sequence>MKVSPSHPCRWHPRMHETWGKVLAATAVLVGLVASGPAVQASEDPGCAAGVRFTSNSTEAASGLRVMSVEVANCGAEALQLNAYPQVSLFDVDRRRLDVVAILEGTGITILDGFNDPPQPITVQPGETAGSAFVWRNTNTSLEPSQVAKHVELATAPGAVQQPLIAVSPQRSIHIDLGSTGRMGVRAWY</sequence>
<evidence type="ECO:0000259" key="1">
    <source>
        <dbReference type="Pfam" id="PF14016"/>
    </source>
</evidence>
<dbReference type="Proteomes" id="UP000199682">
    <property type="component" value="Unassembled WGS sequence"/>
</dbReference>